<feature type="transmembrane region" description="Helical" evidence="1">
    <location>
        <begin position="87"/>
        <end position="109"/>
    </location>
</feature>
<keyword evidence="1" id="KW-0472">Membrane</keyword>
<protein>
    <submittedName>
        <fullName evidence="2">Uncharacterized protein</fullName>
    </submittedName>
</protein>
<keyword evidence="1" id="KW-1133">Transmembrane helix</keyword>
<feature type="transmembrane region" description="Helical" evidence="1">
    <location>
        <begin position="265"/>
        <end position="283"/>
    </location>
</feature>
<feature type="transmembrane region" description="Helical" evidence="1">
    <location>
        <begin position="142"/>
        <end position="159"/>
    </location>
</feature>
<feature type="transmembrane region" description="Helical" evidence="1">
    <location>
        <begin position="166"/>
        <end position="189"/>
    </location>
</feature>
<feature type="transmembrane region" description="Helical" evidence="1">
    <location>
        <begin position="530"/>
        <end position="549"/>
    </location>
</feature>
<name>A0A7Z0D9A1_9ACTN</name>
<dbReference type="AlphaFoldDB" id="A0A7Z0D9A1"/>
<feature type="transmembrane region" description="Helical" evidence="1">
    <location>
        <begin position="47"/>
        <end position="67"/>
    </location>
</feature>
<feature type="transmembrane region" description="Helical" evidence="1">
    <location>
        <begin position="209"/>
        <end position="236"/>
    </location>
</feature>
<evidence type="ECO:0000313" key="3">
    <source>
        <dbReference type="Proteomes" id="UP000527616"/>
    </source>
</evidence>
<accession>A0A7Z0D9A1</accession>
<keyword evidence="3" id="KW-1185">Reference proteome</keyword>
<organism evidence="2 3">
    <name type="scientific">Naumannella cuiyingiana</name>
    <dbReference type="NCBI Taxonomy" id="1347891"/>
    <lineage>
        <taxon>Bacteria</taxon>
        <taxon>Bacillati</taxon>
        <taxon>Actinomycetota</taxon>
        <taxon>Actinomycetes</taxon>
        <taxon>Propionibacteriales</taxon>
        <taxon>Propionibacteriaceae</taxon>
        <taxon>Naumannella</taxon>
    </lineage>
</organism>
<feature type="transmembrane region" description="Helical" evidence="1">
    <location>
        <begin position="440"/>
        <end position="458"/>
    </location>
</feature>
<dbReference type="RefSeq" id="WP_179444983.1">
    <property type="nucleotide sequence ID" value="NZ_JACBZS010000001.1"/>
</dbReference>
<feature type="transmembrane region" description="Helical" evidence="1">
    <location>
        <begin position="569"/>
        <end position="589"/>
    </location>
</feature>
<feature type="transmembrane region" description="Helical" evidence="1">
    <location>
        <begin position="328"/>
        <end position="352"/>
    </location>
</feature>
<dbReference type="Proteomes" id="UP000527616">
    <property type="component" value="Unassembled WGS sequence"/>
</dbReference>
<reference evidence="2 3" key="1">
    <citation type="submission" date="2020-07" db="EMBL/GenBank/DDBJ databases">
        <title>Sequencing the genomes of 1000 actinobacteria strains.</title>
        <authorList>
            <person name="Klenk H.-P."/>
        </authorList>
    </citation>
    <scope>NUCLEOTIDE SEQUENCE [LARGE SCALE GENOMIC DNA]</scope>
    <source>
        <strain evidence="2 3">DSM 103164</strain>
    </source>
</reference>
<gene>
    <name evidence="2" type="ORF">GGQ54_001675</name>
</gene>
<feature type="transmembrane region" description="Helical" evidence="1">
    <location>
        <begin position="390"/>
        <end position="407"/>
    </location>
</feature>
<proteinExistence type="predicted"/>
<sequence length="607" mass="63598">MSGRLINPDTRTGRLAGGVRGFVREVFVVPVRRGSPRPSGWPPGLRAIMIGTAVCYLIAIAMILVSGPMRSSTELVLAGDLMTYPRVAGPVVIMILTLCLALLLTGLLHVHPAVRIPGLFVATAIALLPAGGFMAVLGSLRLVILVPLLFLLLIILVRWRESFHWLEFVLILAIVVLVFTLPVALISIAGSALGSDVTGSVTTVVLLGLIPLAIPAAFAAGSAFVELVGSAAIWSVSELRGETGRIGAGHLARARFGSQRRRVPVLWWLIFAALVAACVASFVNRYPPAALPGVLPGNLAVLAALIALTALVVLFVRRAPGRGLDPTPLRILGSAAVLALPVGTVVTLPVLVKTVLLALGISLNGVSGTGLGDPLNALGDRISGLEMEPIRAFLALPAAVLAIWYARRGNLVSALVWVGLVGWSLLMLGAWLDLPLLEPVLLAGCVLILVLAALSWAVRRQLGPTRRFGLLAGLAFCLVLPYRDQIADPVAWLLGASGIAAVLFGLLWRVLTDADFTHVDSPGFPRAARVLLFAANALFASLALLMIAISRYSESAIDLEVFTGAGSQLVGSVAAVAVVAGLLITLAGGREVDPEAERMTDVSVINR</sequence>
<evidence type="ECO:0000256" key="1">
    <source>
        <dbReference type="SAM" id="Phobius"/>
    </source>
</evidence>
<feature type="transmembrane region" description="Helical" evidence="1">
    <location>
        <begin position="489"/>
        <end position="510"/>
    </location>
</feature>
<feature type="transmembrane region" description="Helical" evidence="1">
    <location>
        <begin position="116"/>
        <end position="136"/>
    </location>
</feature>
<keyword evidence="1" id="KW-0812">Transmembrane</keyword>
<evidence type="ECO:0000313" key="2">
    <source>
        <dbReference type="EMBL" id="NYI71115.1"/>
    </source>
</evidence>
<comment type="caution">
    <text evidence="2">The sequence shown here is derived from an EMBL/GenBank/DDBJ whole genome shotgun (WGS) entry which is preliminary data.</text>
</comment>
<dbReference type="EMBL" id="JACBZS010000001">
    <property type="protein sequence ID" value="NYI71115.1"/>
    <property type="molecule type" value="Genomic_DNA"/>
</dbReference>
<feature type="transmembrane region" description="Helical" evidence="1">
    <location>
        <begin position="414"/>
        <end position="434"/>
    </location>
</feature>
<feature type="transmembrane region" description="Helical" evidence="1">
    <location>
        <begin position="295"/>
        <end position="316"/>
    </location>
</feature>